<evidence type="ECO:0000313" key="6">
    <source>
        <dbReference type="EMBL" id="MCS5711393.1"/>
    </source>
</evidence>
<protein>
    <submittedName>
        <fullName evidence="5">Formate-dependent nitrite reductase complex subunit NrfG</fullName>
    </submittedName>
    <submittedName>
        <fullName evidence="6">Tetratricopeptide repeat protein</fullName>
    </submittedName>
</protein>
<dbReference type="Gene3D" id="1.25.40.10">
    <property type="entry name" value="Tetratricopeptide repeat domain"/>
    <property type="match status" value="2"/>
</dbReference>
<evidence type="ECO:0000313" key="5">
    <source>
        <dbReference type="EMBL" id="KRG21461.1"/>
    </source>
</evidence>
<evidence type="ECO:0000259" key="4">
    <source>
        <dbReference type="Pfam" id="PF23892"/>
    </source>
</evidence>
<dbReference type="GO" id="GO:0017004">
    <property type="term" value="P:cytochrome complex assembly"/>
    <property type="evidence" value="ECO:0007669"/>
    <property type="project" value="UniProtKB-KW"/>
</dbReference>
<evidence type="ECO:0000256" key="3">
    <source>
        <dbReference type="SAM" id="Phobius"/>
    </source>
</evidence>
<name>A0A0Q9YL76_9GAMM</name>
<gene>
    <name evidence="6" type="ORF">HT99x_008090</name>
    <name evidence="5" type="ORF">HT99x_01213</name>
</gene>
<dbReference type="Pfam" id="PF00515">
    <property type="entry name" value="TPR_1"/>
    <property type="match status" value="1"/>
</dbReference>
<keyword evidence="3" id="KW-1133">Transmembrane helix</keyword>
<keyword evidence="3" id="KW-0812">Transmembrane</keyword>
<organism evidence="5">
    <name type="scientific">Candidatus Berkiella aquae</name>
    <dbReference type="NCBI Taxonomy" id="295108"/>
    <lineage>
        <taxon>Bacteria</taxon>
        <taxon>Pseudomonadati</taxon>
        <taxon>Pseudomonadota</taxon>
        <taxon>Gammaproteobacteria</taxon>
        <taxon>Candidatus Berkiellales</taxon>
        <taxon>Candidatus Berkiellaceae</taxon>
        <taxon>Candidatus Berkiella</taxon>
    </lineage>
</organism>
<dbReference type="EMBL" id="LKAJ01000004">
    <property type="protein sequence ID" value="KRG21461.1"/>
    <property type="molecule type" value="Genomic_DNA"/>
</dbReference>
<evidence type="ECO:0000256" key="1">
    <source>
        <dbReference type="ARBA" id="ARBA00022748"/>
    </source>
</evidence>
<dbReference type="AlphaFoldDB" id="A0A0Q9YL76"/>
<reference evidence="6" key="2">
    <citation type="journal article" date="2016" name="Genome Announc.">
        <title>Draft Genome Sequences of Two Novel Amoeba-Resistant Intranuclear Bacteria, 'Candidatus Berkiella cookevillensis' and 'Candidatus Berkiella aquae'.</title>
        <authorList>
            <person name="Mehari Y.T."/>
            <person name="Arivett B.A."/>
            <person name="Farone A.L."/>
            <person name="Gunderson J.H."/>
            <person name="Farone M.B."/>
        </authorList>
    </citation>
    <scope>NUCLEOTIDE SEQUENCE</scope>
    <source>
        <strain evidence="6">HT99</strain>
    </source>
</reference>
<evidence type="ECO:0000256" key="2">
    <source>
        <dbReference type="PROSITE-ProRule" id="PRU00339"/>
    </source>
</evidence>
<keyword evidence="2" id="KW-0802">TPR repeat</keyword>
<comment type="caution">
    <text evidence="5">The sequence shown here is derived from an EMBL/GenBank/DDBJ whole genome shotgun (WGS) entry which is preliminary data.</text>
</comment>
<reference evidence="6" key="3">
    <citation type="submission" date="2021-06" db="EMBL/GenBank/DDBJ databases">
        <title>Genomic Description and Analysis of Intracellular Bacteria, Candidatus Berkiella cookevillensis and Candidatus Berkiella aquae.</title>
        <authorList>
            <person name="Kidane D.T."/>
            <person name="Mehari Y.T."/>
            <person name="Rice F.C."/>
            <person name="Arivett B.A."/>
            <person name="Farone A.L."/>
            <person name="Berk S.G."/>
            <person name="Farone M.B."/>
        </authorList>
    </citation>
    <scope>NUCLEOTIDE SEQUENCE</scope>
    <source>
        <strain evidence="6">HT99</strain>
    </source>
</reference>
<evidence type="ECO:0000313" key="7">
    <source>
        <dbReference type="Proteomes" id="UP000051497"/>
    </source>
</evidence>
<keyword evidence="3" id="KW-0472">Membrane</keyword>
<dbReference type="PANTHER" id="PTHR47870:SF1">
    <property type="entry name" value="CYTOCHROME C-TYPE BIOGENESIS PROTEIN CCMH"/>
    <property type="match status" value="1"/>
</dbReference>
<dbReference type="PANTHER" id="PTHR47870">
    <property type="entry name" value="CYTOCHROME C-TYPE BIOGENESIS PROTEIN CCMH"/>
    <property type="match status" value="1"/>
</dbReference>
<keyword evidence="1" id="KW-0201">Cytochrome c-type biogenesis</keyword>
<reference evidence="5" key="1">
    <citation type="submission" date="2015-09" db="EMBL/GenBank/DDBJ databases">
        <title>Draft Genome Sequences of Two Novel Amoeba-resistant Intranuclear Bacteria, Candidatus Berkiella cookevillensis and Candidatus Berkiella aquae.</title>
        <authorList>
            <person name="Mehari Y.T."/>
            <person name="Arivett B.A."/>
            <person name="Farone A.L."/>
            <person name="Gunderson J.H."/>
            <person name="Farone M.B."/>
        </authorList>
    </citation>
    <scope>NUCLEOTIDE SEQUENCE [LARGE SCALE GENOMIC DNA]</scope>
    <source>
        <strain evidence="5">HT99</strain>
    </source>
</reference>
<dbReference type="InterPro" id="IPR011990">
    <property type="entry name" value="TPR-like_helical_dom_sf"/>
</dbReference>
<dbReference type="InterPro" id="IPR056412">
    <property type="entry name" value="Ig_CycH"/>
</dbReference>
<dbReference type="GO" id="GO:0005886">
    <property type="term" value="C:plasma membrane"/>
    <property type="evidence" value="ECO:0007669"/>
    <property type="project" value="TreeGrafter"/>
</dbReference>
<dbReference type="STRING" id="295108.HT99x_01213"/>
<dbReference type="SUPFAM" id="SSF48452">
    <property type="entry name" value="TPR-like"/>
    <property type="match status" value="1"/>
</dbReference>
<proteinExistence type="predicted"/>
<dbReference type="SMART" id="SM00028">
    <property type="entry name" value="TPR"/>
    <property type="match status" value="2"/>
</dbReference>
<accession>A0A0Q9YL76</accession>
<dbReference type="InterPro" id="IPR051263">
    <property type="entry name" value="C-type_cytochrome_biogenesis"/>
</dbReference>
<sequence length="344" mass="38319">MMTSLTIGLVVLIIVAIGFLLLPMAKSKIKPSKWPAMVAILLLSGISIGLYSYWGASQGLRHRQAFNEIDDFFAEFANNKNQTKEQVLNNLSTLEDKVAYSHAALARLGNVYLELGMHDKAIDCFVKAQSMAPEIVDYQVQAIYSYSLGNQGQLPQELRLQAQTLLALYPQNFVLMNLLALDYYFQGEYADAMLYWQKLIDYDQSLTPERKTVIENAIAKAKQLAPELKVANIVVKVTVSLDKQLAEKVSPTDVVYIYVKSPEQRMPLAVQKRMAHELPITVELTNQQQMLPNMGMKAGEKVEVFAKVTASGDPLTKEGTLRGESQPLVVNYGINPVAICINQS</sequence>
<dbReference type="RefSeq" id="WP_075065848.1">
    <property type="nucleotide sequence ID" value="NZ_LKAJ02000001.1"/>
</dbReference>
<feature type="transmembrane region" description="Helical" evidence="3">
    <location>
        <begin position="6"/>
        <end position="22"/>
    </location>
</feature>
<feature type="domain" description="Cytochrome c-type biogenesis protein H Ig-like" evidence="4">
    <location>
        <begin position="235"/>
        <end position="342"/>
    </location>
</feature>
<feature type="repeat" description="TPR" evidence="2">
    <location>
        <begin position="102"/>
        <end position="135"/>
    </location>
</feature>
<dbReference type="Pfam" id="PF23892">
    <property type="entry name" value="Ig_CycH"/>
    <property type="match status" value="1"/>
</dbReference>
<dbReference type="OrthoDB" id="9776053at2"/>
<feature type="transmembrane region" description="Helical" evidence="3">
    <location>
        <begin position="34"/>
        <end position="54"/>
    </location>
</feature>
<dbReference type="EMBL" id="LKAJ02000001">
    <property type="protein sequence ID" value="MCS5711393.1"/>
    <property type="molecule type" value="Genomic_DNA"/>
</dbReference>
<dbReference type="Proteomes" id="UP000051497">
    <property type="component" value="Unassembled WGS sequence"/>
</dbReference>
<keyword evidence="7" id="KW-1185">Reference proteome</keyword>
<dbReference type="InterPro" id="IPR019734">
    <property type="entry name" value="TPR_rpt"/>
</dbReference>
<dbReference type="PROSITE" id="PS50005">
    <property type="entry name" value="TPR"/>
    <property type="match status" value="1"/>
</dbReference>